<dbReference type="Pfam" id="PF00150">
    <property type="entry name" value="Cellulase"/>
    <property type="match status" value="1"/>
</dbReference>
<sequence length="397" mass="44280">MTHRRRWTTTLAAFALTLTAATPAWATDNPRPLTDLDGNPLIPHGFNNGHSSKDSPDAMPWTTPADITAEADKIGSNSVRLLIYWSKVEPEPGRYDDAYLDDITERIAAYDRAGMHVVLDMHQDLWGPAVTGTGRNGGAPAWASHFDGLPATLQDPWPLTYLQPGVMRAFDHFWGTTGQHPELAEHFTAAWQHVAQRYATDDRVLGYDLFNEPWGGSVPWPFFEKNHLAPLYQRTIDAIREVDPTRWIFVEPQAFGVNQALIPSALPELTDPRPGQPRLAYAPHLYPLLLDTGQSYTGITRTLTRETLRKWFADNTATARRLNMPMVIGEFGLDATKPGALDYVDDVLAEARRAGVGWWYWSNDPGTWGPYNPDGTWAPLADHVAASTRCTLNCAPR</sequence>
<evidence type="ECO:0000256" key="4">
    <source>
        <dbReference type="SAM" id="MobiDB-lite"/>
    </source>
</evidence>
<evidence type="ECO:0000256" key="5">
    <source>
        <dbReference type="SAM" id="SignalP"/>
    </source>
</evidence>
<dbReference type="PANTHER" id="PTHR31308:SF3">
    <property type="entry name" value="ENDOGLYCOCERAMIDASE"/>
    <property type="match status" value="1"/>
</dbReference>
<feature type="domain" description="Glycoside hydrolase family 5" evidence="6">
    <location>
        <begin position="61"/>
        <end position="365"/>
    </location>
</feature>
<dbReference type="InterPro" id="IPR052066">
    <property type="entry name" value="Glycosphingolipid_Hydrolases"/>
</dbReference>
<evidence type="ECO:0000256" key="1">
    <source>
        <dbReference type="ARBA" id="ARBA00022801"/>
    </source>
</evidence>
<keyword evidence="2 3" id="KW-0326">Glycosidase</keyword>
<dbReference type="Proteomes" id="UP000323946">
    <property type="component" value="Unassembled WGS sequence"/>
</dbReference>
<dbReference type="InterPro" id="IPR006311">
    <property type="entry name" value="TAT_signal"/>
</dbReference>
<dbReference type="InterPro" id="IPR017853">
    <property type="entry name" value="GH"/>
</dbReference>
<dbReference type="PROSITE" id="PS51318">
    <property type="entry name" value="TAT"/>
    <property type="match status" value="1"/>
</dbReference>
<dbReference type="RefSeq" id="WP_150066545.1">
    <property type="nucleotide sequence ID" value="NZ_VWPH01000005.1"/>
</dbReference>
<dbReference type="SUPFAM" id="SSF51445">
    <property type="entry name" value="(Trans)glycosidases"/>
    <property type="match status" value="1"/>
</dbReference>
<dbReference type="SMR" id="A0A5M7BXM7"/>
<comment type="similarity">
    <text evidence="3">Belongs to the glycosyl hydrolase 5 (cellulase A) family.</text>
</comment>
<evidence type="ECO:0000256" key="3">
    <source>
        <dbReference type="RuleBase" id="RU361153"/>
    </source>
</evidence>
<keyword evidence="1 3" id="KW-0378">Hydrolase</keyword>
<protein>
    <submittedName>
        <fullName evidence="7">Glycoside hydrolase family 5 protein</fullName>
    </submittedName>
</protein>
<dbReference type="EMBL" id="VWPH01000005">
    <property type="protein sequence ID" value="KAA5834243.1"/>
    <property type="molecule type" value="Genomic_DNA"/>
</dbReference>
<name>A0A5M7BXM7_SACHI</name>
<dbReference type="GO" id="GO:0004553">
    <property type="term" value="F:hydrolase activity, hydrolyzing O-glycosyl compounds"/>
    <property type="evidence" value="ECO:0007669"/>
    <property type="project" value="InterPro"/>
</dbReference>
<dbReference type="OrthoDB" id="4771662at2"/>
<accession>A0A5M7BXM7</accession>
<evidence type="ECO:0000256" key="2">
    <source>
        <dbReference type="ARBA" id="ARBA00023295"/>
    </source>
</evidence>
<feature type="region of interest" description="Disordered" evidence="4">
    <location>
        <begin position="29"/>
        <end position="59"/>
    </location>
</feature>
<dbReference type="PANTHER" id="PTHR31308">
    <property type="match status" value="1"/>
</dbReference>
<gene>
    <name evidence="7" type="ORF">F1721_11085</name>
</gene>
<feature type="chain" id="PRO_5024285322" evidence="5">
    <location>
        <begin position="27"/>
        <end position="397"/>
    </location>
</feature>
<keyword evidence="8" id="KW-1185">Reference proteome</keyword>
<dbReference type="InterPro" id="IPR013780">
    <property type="entry name" value="Glyco_hydro_b"/>
</dbReference>
<comment type="caution">
    <text evidence="7">The sequence shown here is derived from an EMBL/GenBank/DDBJ whole genome shotgun (WGS) entry which is preliminary data.</text>
</comment>
<organism evidence="7 8">
    <name type="scientific">Saccharopolyspora hirsuta</name>
    <dbReference type="NCBI Taxonomy" id="1837"/>
    <lineage>
        <taxon>Bacteria</taxon>
        <taxon>Bacillati</taxon>
        <taxon>Actinomycetota</taxon>
        <taxon>Actinomycetes</taxon>
        <taxon>Pseudonocardiales</taxon>
        <taxon>Pseudonocardiaceae</taxon>
        <taxon>Saccharopolyspora</taxon>
    </lineage>
</organism>
<dbReference type="AlphaFoldDB" id="A0A5M7BXM7"/>
<evidence type="ECO:0000313" key="7">
    <source>
        <dbReference type="EMBL" id="KAA5834243.1"/>
    </source>
</evidence>
<reference evidence="7 8" key="1">
    <citation type="submission" date="2019-09" db="EMBL/GenBank/DDBJ databases">
        <title>Draft genome sequence of the thermophilic Saccharopolyspora hirsuta VKM Ac-666T.</title>
        <authorList>
            <person name="Lobastova T.G."/>
            <person name="Fokina V."/>
            <person name="Bragin E.Y."/>
            <person name="Shtratnikova V.Y."/>
            <person name="Starodumova I.P."/>
            <person name="Tarlachkov S.V."/>
            <person name="Donova M.V."/>
        </authorList>
    </citation>
    <scope>NUCLEOTIDE SEQUENCE [LARGE SCALE GENOMIC DNA]</scope>
    <source>
        <strain evidence="7 8">VKM Ac-666</strain>
    </source>
</reference>
<keyword evidence="5" id="KW-0732">Signal</keyword>
<dbReference type="InterPro" id="IPR001547">
    <property type="entry name" value="Glyco_hydro_5"/>
</dbReference>
<evidence type="ECO:0000259" key="6">
    <source>
        <dbReference type="Pfam" id="PF00150"/>
    </source>
</evidence>
<proteinExistence type="inferred from homology"/>
<dbReference type="Gene3D" id="2.60.40.1180">
    <property type="entry name" value="Golgi alpha-mannosidase II"/>
    <property type="match status" value="1"/>
</dbReference>
<dbReference type="GO" id="GO:0000272">
    <property type="term" value="P:polysaccharide catabolic process"/>
    <property type="evidence" value="ECO:0007669"/>
    <property type="project" value="InterPro"/>
</dbReference>
<evidence type="ECO:0000313" key="8">
    <source>
        <dbReference type="Proteomes" id="UP000323946"/>
    </source>
</evidence>
<dbReference type="Gene3D" id="3.20.20.80">
    <property type="entry name" value="Glycosidases"/>
    <property type="match status" value="1"/>
</dbReference>
<feature type="signal peptide" evidence="5">
    <location>
        <begin position="1"/>
        <end position="26"/>
    </location>
</feature>